<proteinExistence type="predicted"/>
<name>A0A7S5QW85_9CAUD</name>
<organism evidence="2 3">
    <name type="scientific">Rhizobium phage RHph_TM34</name>
    <dbReference type="NCBI Taxonomy" id="2509556"/>
    <lineage>
        <taxon>Viruses</taxon>
        <taxon>Duplodnaviria</taxon>
        <taxon>Heunggongvirae</taxon>
        <taxon>Uroviricota</taxon>
        <taxon>Caudoviricetes</taxon>
        <taxon>Autographivirales</taxon>
        <taxon>Dunnvirinae</taxon>
        <taxon>Tepoztlanvirus</taxon>
        <taxon>Tepoztlanvirus RHphTM34</taxon>
    </lineage>
</organism>
<keyword evidence="1" id="KW-0812">Transmembrane</keyword>
<keyword evidence="1" id="KW-1133">Transmembrane helix</keyword>
<evidence type="ECO:0000313" key="3">
    <source>
        <dbReference type="Proteomes" id="UP000661685"/>
    </source>
</evidence>
<dbReference type="Proteomes" id="UP000661685">
    <property type="component" value="Segment"/>
</dbReference>
<keyword evidence="1" id="KW-0472">Membrane</keyword>
<accession>A0A7S5QW85</accession>
<reference evidence="2" key="1">
    <citation type="submission" date="2020-01" db="EMBL/GenBank/DDBJ databases">
        <title>Patterns of diversity and host range of bacteriophage communities associated with bean-nodulatin bacteria.</title>
        <authorList>
            <person name="Vann Cauwenberghe J."/>
            <person name="Santamaria R.I."/>
            <person name="Bustos P."/>
            <person name="Juarez S."/>
            <person name="Gonzalez V."/>
        </authorList>
    </citation>
    <scope>NUCLEOTIDE SEQUENCE</scope>
</reference>
<dbReference type="EMBL" id="MN988466">
    <property type="protein sequence ID" value="QIG67190.1"/>
    <property type="molecule type" value="Genomic_DNA"/>
</dbReference>
<feature type="transmembrane region" description="Helical" evidence="1">
    <location>
        <begin position="6"/>
        <end position="26"/>
    </location>
</feature>
<sequence length="46" mass="4998">MGFKEFMSMVFVGIICVVVMVMLHGLQGCASYQPPGAGLDQTLDYL</sequence>
<keyword evidence="3" id="KW-1185">Reference proteome</keyword>
<evidence type="ECO:0000256" key="1">
    <source>
        <dbReference type="SAM" id="Phobius"/>
    </source>
</evidence>
<evidence type="ECO:0000313" key="2">
    <source>
        <dbReference type="EMBL" id="QIG67190.1"/>
    </source>
</evidence>
<dbReference type="PROSITE" id="PS51257">
    <property type="entry name" value="PROKAR_LIPOPROTEIN"/>
    <property type="match status" value="1"/>
</dbReference>
<protein>
    <submittedName>
        <fullName evidence="2">Uncharacterized protein</fullName>
    </submittedName>
</protein>
<gene>
    <name evidence="2" type="ORF">EVB35_010</name>
</gene>